<keyword evidence="7" id="KW-0812">Transmembrane</keyword>
<gene>
    <name evidence="9" type="ORF">DQQ10_20655</name>
</gene>
<dbReference type="InterPro" id="IPR036890">
    <property type="entry name" value="HATPase_C_sf"/>
</dbReference>
<dbReference type="GO" id="GO:0000155">
    <property type="term" value="F:phosphorelay sensor kinase activity"/>
    <property type="evidence" value="ECO:0007669"/>
    <property type="project" value="InterPro"/>
</dbReference>
<evidence type="ECO:0000256" key="3">
    <source>
        <dbReference type="ARBA" id="ARBA00022553"/>
    </source>
</evidence>
<keyword evidence="10" id="KW-1185">Reference proteome</keyword>
<dbReference type="EC" id="2.7.13.3" evidence="2"/>
<feature type="transmembrane region" description="Helical" evidence="7">
    <location>
        <begin position="46"/>
        <end position="65"/>
    </location>
</feature>
<evidence type="ECO:0000313" key="10">
    <source>
        <dbReference type="Proteomes" id="UP000251889"/>
    </source>
</evidence>
<dbReference type="InterPro" id="IPR036097">
    <property type="entry name" value="HisK_dim/P_sf"/>
</dbReference>
<evidence type="ECO:0000256" key="1">
    <source>
        <dbReference type="ARBA" id="ARBA00000085"/>
    </source>
</evidence>
<evidence type="ECO:0000313" key="9">
    <source>
        <dbReference type="EMBL" id="RAV99009.1"/>
    </source>
</evidence>
<keyword evidence="4" id="KW-0808">Transferase</keyword>
<evidence type="ECO:0000256" key="6">
    <source>
        <dbReference type="SAM" id="Coils"/>
    </source>
</evidence>
<comment type="caution">
    <text evidence="9">The sequence shown here is derived from an EMBL/GenBank/DDBJ whole genome shotgun (WGS) entry which is preliminary data.</text>
</comment>
<evidence type="ECO:0000259" key="8">
    <source>
        <dbReference type="PROSITE" id="PS50109"/>
    </source>
</evidence>
<keyword evidence="6" id="KW-0175">Coiled coil</keyword>
<dbReference type="PANTHER" id="PTHR43304">
    <property type="entry name" value="PHYTOCHROME-LIKE PROTEIN CPH1"/>
    <property type="match status" value="1"/>
</dbReference>
<dbReference type="AlphaFoldDB" id="A0A364XYX1"/>
<keyword evidence="3" id="KW-0597">Phosphoprotein</keyword>
<dbReference type="InterPro" id="IPR005467">
    <property type="entry name" value="His_kinase_dom"/>
</dbReference>
<sequence>MTLFLLTVLLKDFGWSPTSPFIIGIATLFILIIFINQQGFHKIGRLVFCIAPVLITMFLTVYMKIVQPQSYITYFDSRYILLASTILPAIVFRLEEKSSMIVSISTIAICLLLFDLIHEVFGVGYYQKGFELKSYNFISYVVGISFMILISGIFVLRSVTERAERQLLEQNESLTLQQQEVKRQHEELLLQREELMLSSEHLEAANRLIQRQKLDLERYASNLEHSVQTTSNELSKTNEALVKRNNDLMQFSYTLSHNLRGPVARLLGLTNLAKRTPEYGDINELIAKSAQDLDEVLKDLGQILDMGTEIYAVKENVSLMHEWNRAMRLLADKISDDSTINVHFEDADTIWGVKAMVQSIFYNLLSNALKYKSPERHLFIQVKSLAKTNATIIEFSDNGIGIDLENYGKDVFKLYKRFHAATHGKGVGLYLVKMQVESMNGSISVQSKVNVGTVFRMTFFKG</sequence>
<name>A0A364XYX1_9BACT</name>
<dbReference type="SUPFAM" id="SSF47384">
    <property type="entry name" value="Homodimeric domain of signal transducing histidine kinase"/>
    <property type="match status" value="1"/>
</dbReference>
<dbReference type="Gene3D" id="3.30.565.10">
    <property type="entry name" value="Histidine kinase-like ATPase, C-terminal domain"/>
    <property type="match status" value="1"/>
</dbReference>
<comment type="catalytic activity">
    <reaction evidence="1">
        <text>ATP + protein L-histidine = ADP + protein N-phospho-L-histidine.</text>
        <dbReference type="EC" id="2.7.13.3"/>
    </reaction>
</comment>
<dbReference type="PROSITE" id="PS50109">
    <property type="entry name" value="HIS_KIN"/>
    <property type="match status" value="1"/>
</dbReference>
<keyword evidence="7" id="KW-0472">Membrane</keyword>
<evidence type="ECO:0000256" key="4">
    <source>
        <dbReference type="ARBA" id="ARBA00022679"/>
    </source>
</evidence>
<feature type="domain" description="Histidine kinase" evidence="8">
    <location>
        <begin position="254"/>
        <end position="462"/>
    </location>
</feature>
<evidence type="ECO:0000256" key="7">
    <source>
        <dbReference type="SAM" id="Phobius"/>
    </source>
</evidence>
<dbReference type="InterPro" id="IPR052162">
    <property type="entry name" value="Sensor_kinase/Photoreceptor"/>
</dbReference>
<dbReference type="EMBL" id="QMFY01000013">
    <property type="protein sequence ID" value="RAV99009.1"/>
    <property type="molecule type" value="Genomic_DNA"/>
</dbReference>
<feature type="transmembrane region" description="Helical" evidence="7">
    <location>
        <begin position="99"/>
        <end position="117"/>
    </location>
</feature>
<dbReference type="SMART" id="SM00387">
    <property type="entry name" value="HATPase_c"/>
    <property type="match status" value="1"/>
</dbReference>
<protein>
    <recommendedName>
        <fullName evidence="2">histidine kinase</fullName>
        <ecNumber evidence="2">2.7.13.3</ecNumber>
    </recommendedName>
</protein>
<dbReference type="PRINTS" id="PR00344">
    <property type="entry name" value="BCTRLSENSOR"/>
</dbReference>
<evidence type="ECO:0000256" key="5">
    <source>
        <dbReference type="ARBA" id="ARBA00022777"/>
    </source>
</evidence>
<dbReference type="Proteomes" id="UP000251889">
    <property type="component" value="Unassembled WGS sequence"/>
</dbReference>
<proteinExistence type="predicted"/>
<dbReference type="InterPro" id="IPR003594">
    <property type="entry name" value="HATPase_dom"/>
</dbReference>
<feature type="transmembrane region" description="Helical" evidence="7">
    <location>
        <begin position="71"/>
        <end position="92"/>
    </location>
</feature>
<feature type="coiled-coil region" evidence="6">
    <location>
        <begin position="160"/>
        <end position="222"/>
    </location>
</feature>
<keyword evidence="7" id="KW-1133">Transmembrane helix</keyword>
<reference evidence="9 10" key="1">
    <citation type="submission" date="2018-06" db="EMBL/GenBank/DDBJ databases">
        <title>Chryseolinea flavus sp. nov., a member of the phylum Bacteroidetes isolated from soil.</title>
        <authorList>
            <person name="Li Y."/>
            <person name="Wang J."/>
        </authorList>
    </citation>
    <scope>NUCLEOTIDE SEQUENCE [LARGE SCALE GENOMIC DNA]</scope>
    <source>
        <strain evidence="9 10">SDU1-6</strain>
    </source>
</reference>
<dbReference type="PANTHER" id="PTHR43304:SF1">
    <property type="entry name" value="PAC DOMAIN-CONTAINING PROTEIN"/>
    <property type="match status" value="1"/>
</dbReference>
<dbReference type="InterPro" id="IPR004358">
    <property type="entry name" value="Sig_transdc_His_kin-like_C"/>
</dbReference>
<dbReference type="Pfam" id="PF02518">
    <property type="entry name" value="HATPase_c"/>
    <property type="match status" value="1"/>
</dbReference>
<feature type="transmembrane region" description="Helical" evidence="7">
    <location>
        <begin position="137"/>
        <end position="156"/>
    </location>
</feature>
<evidence type="ECO:0000256" key="2">
    <source>
        <dbReference type="ARBA" id="ARBA00012438"/>
    </source>
</evidence>
<dbReference type="Gene3D" id="1.10.287.130">
    <property type="match status" value="1"/>
</dbReference>
<accession>A0A364XYX1</accession>
<keyword evidence="5" id="KW-0418">Kinase</keyword>
<dbReference type="SUPFAM" id="SSF55874">
    <property type="entry name" value="ATPase domain of HSP90 chaperone/DNA topoisomerase II/histidine kinase"/>
    <property type="match status" value="1"/>
</dbReference>
<organism evidence="9 10">
    <name type="scientific">Pseudochryseolinea flava</name>
    <dbReference type="NCBI Taxonomy" id="2059302"/>
    <lineage>
        <taxon>Bacteria</taxon>
        <taxon>Pseudomonadati</taxon>
        <taxon>Bacteroidota</taxon>
        <taxon>Cytophagia</taxon>
        <taxon>Cytophagales</taxon>
        <taxon>Fulvivirgaceae</taxon>
        <taxon>Pseudochryseolinea</taxon>
    </lineage>
</organism>
<feature type="transmembrane region" description="Helical" evidence="7">
    <location>
        <begin position="13"/>
        <end position="34"/>
    </location>
</feature>